<accession>A0A7X0PLW9</accession>
<name>A0A7X0PLW9_9BURK</name>
<proteinExistence type="predicted"/>
<protein>
    <submittedName>
        <fullName evidence="2">Uncharacterized protein</fullName>
    </submittedName>
</protein>
<keyword evidence="3" id="KW-1185">Reference proteome</keyword>
<evidence type="ECO:0000256" key="1">
    <source>
        <dbReference type="SAM" id="MobiDB-lite"/>
    </source>
</evidence>
<evidence type="ECO:0000313" key="2">
    <source>
        <dbReference type="EMBL" id="MBB6564221.1"/>
    </source>
</evidence>
<sequence>MPMEFMLELSQGDLPRTVGDARGIDCVRVLAAAHLVQAVLPEVGCALQSAQVLAITAEGRAALRKAYPERDFRFLTGPAHGAAGTAPGPSLFPRWLPTLQARGAPPPREAADSGIAPLK</sequence>
<dbReference type="Proteomes" id="UP000575083">
    <property type="component" value="Unassembled WGS sequence"/>
</dbReference>
<organism evidence="2 3">
    <name type="scientific">Acidovorax soli</name>
    <dbReference type="NCBI Taxonomy" id="592050"/>
    <lineage>
        <taxon>Bacteria</taxon>
        <taxon>Pseudomonadati</taxon>
        <taxon>Pseudomonadota</taxon>
        <taxon>Betaproteobacteria</taxon>
        <taxon>Burkholderiales</taxon>
        <taxon>Comamonadaceae</taxon>
        <taxon>Acidovorax</taxon>
    </lineage>
</organism>
<dbReference type="EMBL" id="JACHLK010000033">
    <property type="protein sequence ID" value="MBB6564221.1"/>
    <property type="molecule type" value="Genomic_DNA"/>
</dbReference>
<dbReference type="RefSeq" id="WP_184866015.1">
    <property type="nucleotide sequence ID" value="NZ_JACHLK010000033.1"/>
</dbReference>
<feature type="region of interest" description="Disordered" evidence="1">
    <location>
        <begin position="98"/>
        <end position="119"/>
    </location>
</feature>
<dbReference type="AlphaFoldDB" id="A0A7X0PLW9"/>
<reference evidence="2 3" key="1">
    <citation type="submission" date="2020-08" db="EMBL/GenBank/DDBJ databases">
        <title>Functional genomics of gut bacteria from endangered species of beetles.</title>
        <authorList>
            <person name="Carlos-Shanley C."/>
        </authorList>
    </citation>
    <scope>NUCLEOTIDE SEQUENCE [LARGE SCALE GENOMIC DNA]</scope>
    <source>
        <strain evidence="2 3">S00198</strain>
    </source>
</reference>
<gene>
    <name evidence="2" type="ORF">HNP48_006948</name>
</gene>
<comment type="caution">
    <text evidence="2">The sequence shown here is derived from an EMBL/GenBank/DDBJ whole genome shotgun (WGS) entry which is preliminary data.</text>
</comment>
<evidence type="ECO:0000313" key="3">
    <source>
        <dbReference type="Proteomes" id="UP000575083"/>
    </source>
</evidence>